<keyword evidence="8" id="KW-1185">Reference proteome</keyword>
<evidence type="ECO:0000256" key="4">
    <source>
        <dbReference type="ARBA" id="ARBA00023136"/>
    </source>
</evidence>
<dbReference type="InterPro" id="IPR050367">
    <property type="entry name" value="APC_superfamily"/>
</dbReference>
<keyword evidence="2 5" id="KW-0812">Transmembrane</keyword>
<dbReference type="Proteomes" id="UP000621500">
    <property type="component" value="Unassembled WGS sequence"/>
</dbReference>
<feature type="transmembrane region" description="Helical" evidence="5">
    <location>
        <begin position="137"/>
        <end position="155"/>
    </location>
</feature>
<dbReference type="PANTHER" id="PTHR42770:SF16">
    <property type="entry name" value="AMINO ACID PERMEASE"/>
    <property type="match status" value="1"/>
</dbReference>
<evidence type="ECO:0000256" key="1">
    <source>
        <dbReference type="ARBA" id="ARBA00004141"/>
    </source>
</evidence>
<comment type="subcellular location">
    <subcellularLocation>
        <location evidence="1">Membrane</location>
        <topology evidence="1">Multi-pass membrane protein</topology>
    </subcellularLocation>
</comment>
<evidence type="ECO:0000313" key="7">
    <source>
        <dbReference type="EMBL" id="GIG94539.1"/>
    </source>
</evidence>
<feature type="transmembrane region" description="Helical" evidence="5">
    <location>
        <begin position="420"/>
        <end position="441"/>
    </location>
</feature>
<evidence type="ECO:0000256" key="2">
    <source>
        <dbReference type="ARBA" id="ARBA00022692"/>
    </source>
</evidence>
<feature type="transmembrane region" description="Helical" evidence="5">
    <location>
        <begin position="372"/>
        <end position="399"/>
    </location>
</feature>
<feature type="transmembrane region" description="Helical" evidence="5">
    <location>
        <begin position="342"/>
        <end position="366"/>
    </location>
</feature>
<feature type="transmembrane region" description="Helical" evidence="5">
    <location>
        <begin position="162"/>
        <end position="182"/>
    </location>
</feature>
<evidence type="ECO:0000256" key="5">
    <source>
        <dbReference type="SAM" id="Phobius"/>
    </source>
</evidence>
<evidence type="ECO:0000259" key="6">
    <source>
        <dbReference type="Pfam" id="PF00324"/>
    </source>
</evidence>
<dbReference type="PANTHER" id="PTHR42770">
    <property type="entry name" value="AMINO ACID TRANSPORTER-RELATED"/>
    <property type="match status" value="1"/>
</dbReference>
<dbReference type="InterPro" id="IPR004841">
    <property type="entry name" value="AA-permease/SLC12A_dom"/>
</dbReference>
<comment type="caution">
    <text evidence="7">The sequence shown here is derived from an EMBL/GenBank/DDBJ whole genome shotgun (WGS) entry which is preliminary data.</text>
</comment>
<keyword evidence="3 5" id="KW-1133">Transmembrane helix</keyword>
<feature type="transmembrane region" description="Helical" evidence="5">
    <location>
        <begin position="241"/>
        <end position="260"/>
    </location>
</feature>
<feature type="domain" description="Amino acid permease/ SLC12A" evidence="6">
    <location>
        <begin position="27"/>
        <end position="463"/>
    </location>
</feature>
<feature type="transmembrane region" description="Helical" evidence="5">
    <location>
        <begin position="299"/>
        <end position="321"/>
    </location>
</feature>
<name>A0ABQ4EII3_9ACTN</name>
<dbReference type="Pfam" id="PF00324">
    <property type="entry name" value="AA_permease"/>
    <property type="match status" value="1"/>
</dbReference>
<dbReference type="PIRSF" id="PIRSF006060">
    <property type="entry name" value="AA_transporter"/>
    <property type="match status" value="1"/>
</dbReference>
<proteinExistence type="predicted"/>
<evidence type="ECO:0000256" key="3">
    <source>
        <dbReference type="ARBA" id="ARBA00022989"/>
    </source>
</evidence>
<feature type="transmembrane region" description="Helical" evidence="5">
    <location>
        <begin position="202"/>
        <end position="221"/>
    </location>
</feature>
<feature type="transmembrane region" description="Helical" evidence="5">
    <location>
        <begin position="55"/>
        <end position="76"/>
    </location>
</feature>
<dbReference type="Gene3D" id="1.20.1740.10">
    <property type="entry name" value="Amino acid/polyamine transporter I"/>
    <property type="match status" value="1"/>
</dbReference>
<dbReference type="EMBL" id="BONX01000006">
    <property type="protein sequence ID" value="GIG94539.1"/>
    <property type="molecule type" value="Genomic_DNA"/>
</dbReference>
<accession>A0ABQ4EII3</accession>
<evidence type="ECO:0000313" key="8">
    <source>
        <dbReference type="Proteomes" id="UP000621500"/>
    </source>
</evidence>
<feature type="transmembrane region" description="Helical" evidence="5">
    <location>
        <begin position="97"/>
        <end position="117"/>
    </location>
</feature>
<organism evidence="7 8">
    <name type="scientific">Plantactinospora mayteni</name>
    <dbReference type="NCBI Taxonomy" id="566021"/>
    <lineage>
        <taxon>Bacteria</taxon>
        <taxon>Bacillati</taxon>
        <taxon>Actinomycetota</taxon>
        <taxon>Actinomycetes</taxon>
        <taxon>Micromonosporales</taxon>
        <taxon>Micromonosporaceae</taxon>
        <taxon>Plantactinospora</taxon>
    </lineage>
</organism>
<feature type="transmembrane region" description="Helical" evidence="5">
    <location>
        <begin position="20"/>
        <end position="43"/>
    </location>
</feature>
<sequence>MTSPPTRVSTVTATLAAGRLGVPAVVFFVMSAAAPLTVVAGGATTGYAITGVTGIPVAYLATAAILALFAVGYVAMSRHILNAGAFYTYISRGLGKPAGVAGAMVALLAYNAMQIGLYGGFGAVTSDFFNPRLGLDLGWWVYALVAWAIVAVLGVSRVDLNGLVLAVMLTAEILVAVVFDAVMVSHPADAGLSLATLSPHHLVTAGIGAALVTAITGFVGFEATVVFSEETRDPKRTIARATYIAVVVTGLLYGLSAWAMSVATGPDRIVTAATEDGTELVFNLVLPHVGQGMVTGGHVLFITSLFAALLSFHNTVARYSFALGREGVLPAWLGRTSRRSGAPAAGSLIQTLLALVALIVYAALGADPIVHLFFWVTVTGGLGVLILMTGTSAAVLGYFNRERHGESVWRRRIAPALATALLGVVVWVTLAEFSTLLGVAPASPLRWIFPAVYAVAALVGVGWALILRASNPAVYEAIGLGVHSGATFGATRPPLVDPTHA</sequence>
<reference evidence="7 8" key="1">
    <citation type="submission" date="2021-01" db="EMBL/GenBank/DDBJ databases">
        <title>Whole genome shotgun sequence of Plantactinospora mayteni NBRC 109088.</title>
        <authorList>
            <person name="Komaki H."/>
            <person name="Tamura T."/>
        </authorList>
    </citation>
    <scope>NUCLEOTIDE SEQUENCE [LARGE SCALE GENOMIC DNA]</scope>
    <source>
        <strain evidence="7 8">NBRC 109088</strain>
    </source>
</reference>
<protein>
    <submittedName>
        <fullName evidence="7">Amino acid permease</fullName>
    </submittedName>
</protein>
<feature type="transmembrane region" description="Helical" evidence="5">
    <location>
        <begin position="447"/>
        <end position="467"/>
    </location>
</feature>
<keyword evidence="4 5" id="KW-0472">Membrane</keyword>
<gene>
    <name evidence="7" type="ORF">Pma05_11120</name>
</gene>